<evidence type="ECO:0000256" key="1">
    <source>
        <dbReference type="ARBA" id="ARBA00001947"/>
    </source>
</evidence>
<keyword evidence="3" id="KW-0378">Hydrolase</keyword>
<evidence type="ECO:0000256" key="2">
    <source>
        <dbReference type="ARBA" id="ARBA00022723"/>
    </source>
</evidence>
<organism evidence="6 7">
    <name type="scientific">Haloglomus irregulare</name>
    <dbReference type="NCBI Taxonomy" id="2234134"/>
    <lineage>
        <taxon>Archaea</taxon>
        <taxon>Methanobacteriati</taxon>
        <taxon>Methanobacteriota</taxon>
        <taxon>Stenosarchaea group</taxon>
        <taxon>Halobacteria</taxon>
        <taxon>Halobacteriales</taxon>
        <taxon>Natronomonadaceae</taxon>
        <taxon>Haloglomus</taxon>
    </lineage>
</organism>
<evidence type="ECO:0000313" key="6">
    <source>
        <dbReference type="EMBL" id="TSD09493.1"/>
    </source>
</evidence>
<keyword evidence="7" id="KW-1185">Reference proteome</keyword>
<dbReference type="PANTHER" id="PTHR15162">
    <property type="entry name" value="ASPARTOACYLASE"/>
    <property type="match status" value="1"/>
</dbReference>
<dbReference type="AlphaFoldDB" id="A0A554MWK3"/>
<dbReference type="RefSeq" id="WP_144263003.1">
    <property type="nucleotide sequence ID" value="NZ_QMDX01000012.1"/>
</dbReference>
<feature type="domain" description="Succinylglutamate desuccinylase/Aspartoacylase catalytic" evidence="5">
    <location>
        <begin position="11"/>
        <end position="120"/>
    </location>
</feature>
<evidence type="ECO:0000313" key="7">
    <source>
        <dbReference type="Proteomes" id="UP000319894"/>
    </source>
</evidence>
<proteinExistence type="predicted"/>
<evidence type="ECO:0000256" key="4">
    <source>
        <dbReference type="ARBA" id="ARBA00022833"/>
    </source>
</evidence>
<keyword evidence="2" id="KW-0479">Metal-binding</keyword>
<reference evidence="6 7" key="1">
    <citation type="submission" date="2018-06" db="EMBL/GenBank/DDBJ databases">
        <title>Natronomonas sp. F16-60 a new haloarchaeon isolated from a solar saltern of Isla Cristina, Huelva, Spain.</title>
        <authorList>
            <person name="Duran-Viseras A."/>
            <person name="Sanchez-Porro C."/>
            <person name="Ventosa A."/>
        </authorList>
    </citation>
    <scope>NUCLEOTIDE SEQUENCE [LARGE SCALE GENOMIC DNA]</scope>
    <source>
        <strain evidence="6 7">F16-60</strain>
    </source>
</reference>
<dbReference type="Proteomes" id="UP000319894">
    <property type="component" value="Unassembled WGS sequence"/>
</dbReference>
<dbReference type="Pfam" id="PF24827">
    <property type="entry name" value="AstE_AspA_cat"/>
    <property type="match status" value="1"/>
</dbReference>
<dbReference type="OrthoDB" id="323389at2157"/>
<name>A0A554MWK3_9EURY</name>
<evidence type="ECO:0000256" key="3">
    <source>
        <dbReference type="ARBA" id="ARBA00022801"/>
    </source>
</evidence>
<dbReference type="GO" id="GO:0046872">
    <property type="term" value="F:metal ion binding"/>
    <property type="evidence" value="ECO:0007669"/>
    <property type="project" value="UniProtKB-KW"/>
</dbReference>
<comment type="caution">
    <text evidence="6">The sequence shown here is derived from an EMBL/GenBank/DDBJ whole genome shotgun (WGS) entry which is preliminary data.</text>
</comment>
<dbReference type="GO" id="GO:0005829">
    <property type="term" value="C:cytosol"/>
    <property type="evidence" value="ECO:0007669"/>
    <property type="project" value="TreeGrafter"/>
</dbReference>
<dbReference type="PANTHER" id="PTHR15162:SF7">
    <property type="entry name" value="SUCCINYLGLUTAMATE DESUCCINYLASE"/>
    <property type="match status" value="1"/>
</dbReference>
<keyword evidence="4" id="KW-0862">Zinc</keyword>
<dbReference type="GO" id="GO:0016788">
    <property type="term" value="F:hydrolase activity, acting on ester bonds"/>
    <property type="evidence" value="ECO:0007669"/>
    <property type="project" value="InterPro"/>
</dbReference>
<comment type="cofactor">
    <cofactor evidence="1">
        <name>Zn(2+)</name>
        <dbReference type="ChEBI" id="CHEBI:29105"/>
    </cofactor>
</comment>
<dbReference type="SUPFAM" id="SSF53187">
    <property type="entry name" value="Zn-dependent exopeptidases"/>
    <property type="match status" value="1"/>
</dbReference>
<dbReference type="InParanoid" id="A0A554MWK3"/>
<dbReference type="InterPro" id="IPR055438">
    <property type="entry name" value="AstE_AspA_cat"/>
</dbReference>
<protein>
    <submittedName>
        <fullName evidence="6">Succinylglutamate desuccinylase</fullName>
    </submittedName>
</protein>
<dbReference type="Gene3D" id="3.40.630.10">
    <property type="entry name" value="Zn peptidases"/>
    <property type="match status" value="1"/>
</dbReference>
<gene>
    <name evidence="6" type="ORF">DP107_15225</name>
</gene>
<evidence type="ECO:0000259" key="5">
    <source>
        <dbReference type="Pfam" id="PF24827"/>
    </source>
</evidence>
<sequence length="270" mass="29699">MRVEQLGDGEPEIAIVGGIHGDEPCGPRAIEALLQADPDPARPVKLIVANEEARARNLRYVEEDLNRAFPGGPDADTHEGRLAHDLLAELRDCVVFSMHSTQSYGGPFALCDTVDALARSACPYLAVDALVETSQFSDGRLIERPNVLEVECGLQGSEAAAENAERLIREFLAAVGALPGEPHEDREVPVYRMCRRIPKRRGDRYEVFAENFERVNAGEAFAAVDGEQLVAEEPFYPILMSSYGYEDVFGYTGELVGKLEPDTEPVPDRR</sequence>
<accession>A0A554MWK3</accession>
<dbReference type="InterPro" id="IPR050178">
    <property type="entry name" value="AspA/AstE_fam"/>
</dbReference>
<dbReference type="EMBL" id="QMDX01000012">
    <property type="protein sequence ID" value="TSD09493.1"/>
    <property type="molecule type" value="Genomic_DNA"/>
</dbReference>